<reference evidence="2" key="1">
    <citation type="journal article" date="2017" name="Genome Biol.">
        <title>Comparative genomics reveals high biological diversity and specific adaptations in the industrially and medically important fungal genus Aspergillus.</title>
        <authorList>
            <person name="de Vries R.P."/>
            <person name="Riley R."/>
            <person name="Wiebenga A."/>
            <person name="Aguilar-Osorio G."/>
            <person name="Amillis S."/>
            <person name="Uchima C.A."/>
            <person name="Anderluh G."/>
            <person name="Asadollahi M."/>
            <person name="Askin M."/>
            <person name="Barry K."/>
            <person name="Battaglia E."/>
            <person name="Bayram O."/>
            <person name="Benocci T."/>
            <person name="Braus-Stromeyer S.A."/>
            <person name="Caldana C."/>
            <person name="Canovas D."/>
            <person name="Cerqueira G.C."/>
            <person name="Chen F."/>
            <person name="Chen W."/>
            <person name="Choi C."/>
            <person name="Clum A."/>
            <person name="Dos Santos R.A."/>
            <person name="Damasio A.R."/>
            <person name="Diallinas G."/>
            <person name="Emri T."/>
            <person name="Fekete E."/>
            <person name="Flipphi M."/>
            <person name="Freyberg S."/>
            <person name="Gallo A."/>
            <person name="Gournas C."/>
            <person name="Habgood R."/>
            <person name="Hainaut M."/>
            <person name="Harispe M.L."/>
            <person name="Henrissat B."/>
            <person name="Hilden K.S."/>
            <person name="Hope R."/>
            <person name="Hossain A."/>
            <person name="Karabika E."/>
            <person name="Karaffa L."/>
            <person name="Karanyi Z."/>
            <person name="Krasevec N."/>
            <person name="Kuo A."/>
            <person name="Kusch H."/>
            <person name="LaButti K."/>
            <person name="Lagendijk E.L."/>
            <person name="Lapidus A."/>
            <person name="Levasseur A."/>
            <person name="Lindquist E."/>
            <person name="Lipzen A."/>
            <person name="Logrieco A.F."/>
            <person name="MacCabe A."/>
            <person name="Maekelae M.R."/>
            <person name="Malavazi I."/>
            <person name="Melin P."/>
            <person name="Meyer V."/>
            <person name="Mielnichuk N."/>
            <person name="Miskei M."/>
            <person name="Molnar A.P."/>
            <person name="Mule G."/>
            <person name="Ngan C.Y."/>
            <person name="Orejas M."/>
            <person name="Orosz E."/>
            <person name="Ouedraogo J.P."/>
            <person name="Overkamp K.M."/>
            <person name="Park H.-S."/>
            <person name="Perrone G."/>
            <person name="Piumi F."/>
            <person name="Punt P.J."/>
            <person name="Ram A.F."/>
            <person name="Ramon A."/>
            <person name="Rauscher S."/>
            <person name="Record E."/>
            <person name="Riano-Pachon D.M."/>
            <person name="Robert V."/>
            <person name="Roehrig J."/>
            <person name="Ruller R."/>
            <person name="Salamov A."/>
            <person name="Salih N.S."/>
            <person name="Samson R.A."/>
            <person name="Sandor E."/>
            <person name="Sanguinetti M."/>
            <person name="Schuetze T."/>
            <person name="Sepcic K."/>
            <person name="Shelest E."/>
            <person name="Sherlock G."/>
            <person name="Sophianopoulou V."/>
            <person name="Squina F.M."/>
            <person name="Sun H."/>
            <person name="Susca A."/>
            <person name="Todd R.B."/>
            <person name="Tsang A."/>
            <person name="Unkles S.E."/>
            <person name="van de Wiele N."/>
            <person name="van Rossen-Uffink D."/>
            <person name="Oliveira J.V."/>
            <person name="Vesth T.C."/>
            <person name="Visser J."/>
            <person name="Yu J.-H."/>
            <person name="Zhou M."/>
            <person name="Andersen M.R."/>
            <person name="Archer D.B."/>
            <person name="Baker S.E."/>
            <person name="Benoit I."/>
            <person name="Brakhage A.A."/>
            <person name="Braus G.H."/>
            <person name="Fischer R."/>
            <person name="Frisvad J.C."/>
            <person name="Goldman G.H."/>
            <person name="Houbraken J."/>
            <person name="Oakley B."/>
            <person name="Pocsi I."/>
            <person name="Scazzocchio C."/>
            <person name="Seiboth B."/>
            <person name="vanKuyk P.A."/>
            <person name="Wortman J."/>
            <person name="Dyer P.S."/>
            <person name="Grigoriev I.V."/>
        </authorList>
    </citation>
    <scope>NUCLEOTIDE SEQUENCE [LARGE SCALE GENOMIC DNA]</scope>
    <source>
        <strain evidence="2">CBS 593.65</strain>
    </source>
</reference>
<dbReference type="VEuPathDB" id="FungiDB:ASPSYDRAFT_656931"/>
<evidence type="ECO:0000313" key="2">
    <source>
        <dbReference type="Proteomes" id="UP000184356"/>
    </source>
</evidence>
<evidence type="ECO:0000313" key="1">
    <source>
        <dbReference type="EMBL" id="OJJ62629.1"/>
    </source>
</evidence>
<dbReference type="RefSeq" id="XP_040706435.1">
    <property type="nucleotide sequence ID" value="XM_040850320.1"/>
</dbReference>
<organism evidence="1 2">
    <name type="scientific">Aspergillus sydowii CBS 593.65</name>
    <dbReference type="NCBI Taxonomy" id="1036612"/>
    <lineage>
        <taxon>Eukaryota</taxon>
        <taxon>Fungi</taxon>
        <taxon>Dikarya</taxon>
        <taxon>Ascomycota</taxon>
        <taxon>Pezizomycotina</taxon>
        <taxon>Eurotiomycetes</taxon>
        <taxon>Eurotiomycetidae</taxon>
        <taxon>Eurotiales</taxon>
        <taxon>Aspergillaceae</taxon>
        <taxon>Aspergillus</taxon>
        <taxon>Aspergillus subgen. Nidulantes</taxon>
    </lineage>
</organism>
<gene>
    <name evidence="1" type="ORF">ASPSYDRAFT_656931</name>
</gene>
<accession>A0A1L9TT68</accession>
<dbReference type="GeneID" id="63766393"/>
<dbReference type="AlphaFoldDB" id="A0A1L9TT68"/>
<dbReference type="Proteomes" id="UP000184356">
    <property type="component" value="Unassembled WGS sequence"/>
</dbReference>
<keyword evidence="2" id="KW-1185">Reference proteome</keyword>
<protein>
    <submittedName>
        <fullName evidence="1">Uncharacterized protein</fullName>
    </submittedName>
</protein>
<name>A0A1L9TT68_9EURO</name>
<sequence length="122" mass="13285">MSSRLSGAFALLASRTRKGKIIPLFFLILASFLAKMSGSITVPTHLRGSNLAGALRILDVLSPLYNPTTKSGRSPFGIRPWRSGSYCTSLPRKLLKTRSLGRRFLWSDGAELDLVGLPGKHS</sequence>
<dbReference type="EMBL" id="KV878583">
    <property type="protein sequence ID" value="OJJ62629.1"/>
    <property type="molecule type" value="Genomic_DNA"/>
</dbReference>
<proteinExistence type="predicted"/>